<reference evidence="1 2" key="1">
    <citation type="submission" date="2014-09" db="EMBL/GenBank/DDBJ databases">
        <authorList>
            <person name="Regsiter A."/>
        </authorList>
    </citation>
    <scope>NUCLEOTIDE SEQUENCE [LARGE SCALE GENOMIC DNA]</scope>
</reference>
<comment type="caution">
    <text evidence="1">The sequence shown here is derived from an EMBL/GenBank/DDBJ whole genome shotgun (WGS) entry which is preliminary data.</text>
</comment>
<evidence type="ECO:0000313" key="2">
    <source>
        <dbReference type="Proteomes" id="UP000052230"/>
    </source>
</evidence>
<dbReference type="EMBL" id="CCXZ01000190">
    <property type="protein sequence ID" value="CEG19185.1"/>
    <property type="molecule type" value="Genomic_DNA"/>
</dbReference>
<protein>
    <submittedName>
        <fullName evidence="1">Uncharacterized protein</fullName>
    </submittedName>
</protein>
<organism evidence="1 2">
    <name type="scientific">Xanthomonas citri pv. citri</name>
    <dbReference type="NCBI Taxonomy" id="611301"/>
    <lineage>
        <taxon>Bacteria</taxon>
        <taxon>Pseudomonadati</taxon>
        <taxon>Pseudomonadota</taxon>
        <taxon>Gammaproteobacteria</taxon>
        <taxon>Lysobacterales</taxon>
        <taxon>Lysobacteraceae</taxon>
        <taxon>Xanthomonas</taxon>
    </lineage>
</organism>
<name>A0A0U5BZE9_XANCI</name>
<keyword evidence="2" id="KW-1185">Reference proteome</keyword>
<evidence type="ECO:0000313" key="1">
    <source>
        <dbReference type="EMBL" id="CEG19185.1"/>
    </source>
</evidence>
<accession>A0A0U5BZE9</accession>
<gene>
    <name evidence="1" type="ORF">XAC3562_910079</name>
</gene>
<sequence>MHVPLSALKHHDQFNTKIIFCHAMKGKVLKNASCLGCFRLFGGRKLALRIAGAMKGCEDRHA</sequence>
<dbReference type="AlphaFoldDB" id="A0A0U5BZE9"/>
<proteinExistence type="predicted"/>
<dbReference type="Proteomes" id="UP000052230">
    <property type="component" value="Unassembled WGS sequence"/>
</dbReference>